<evidence type="ECO:0000256" key="5">
    <source>
        <dbReference type="ARBA" id="ARBA00022803"/>
    </source>
</evidence>
<dbReference type="GO" id="GO:0005524">
    <property type="term" value="F:ATP binding"/>
    <property type="evidence" value="ECO:0007669"/>
    <property type="project" value="UniProtKB-KW"/>
</dbReference>
<evidence type="ECO:0000256" key="4">
    <source>
        <dbReference type="ARBA" id="ARBA00022741"/>
    </source>
</evidence>
<sequence length="466" mass="53166">MFAQRFRQILPGASANSASRANLQTVRRYAVKSRVDLLNSIYRPAFANLKTESPEYVDLARSGRVWENFFQPGNIEPYLQAQSDLKQTLTSIDELKEWYQENNKAKTTILRALVPEYAHQSTSLEQNPLHIGDSVVIFDELEKLLFGNIDSLDVMSTSEVSKLALPTPEKLLPGKNANQVAELRNHIFVSRYMTEAALKNPGTTSISVADINQLSMMILRGTDAETLYAFNWGERKHIGEYRSTPIAVKSNPMRIFPYPQEISACMHRYIEWRDRNHTDKILHPIILATHLSTYFLKIHPFLDGNGRLGRVLLADYLIRQGYLPVVFVNLAREDYLKMISDAQDGKPDDLCTIVVIYLGESAYDSDLAMDFLSFGQYRNMNDMIRNAIGRLLRRPWFERTWVIQEVDMAKSAKVVCGTKFAPWSSLSRRRREDALTAASRALSNLSASEAFMDVFRHNRSVRKGAL</sequence>
<dbReference type="GO" id="GO:0016740">
    <property type="term" value="F:transferase activity"/>
    <property type="evidence" value="ECO:0007669"/>
    <property type="project" value="UniProtKB-KW"/>
</dbReference>
<name>A0A7D8YSN0_9HELO</name>
<comment type="caution">
    <text evidence="12">The sequence shown here is derived from an EMBL/GenBank/DDBJ whole genome shotgun (WGS) entry which is preliminary data.</text>
</comment>
<keyword evidence="3" id="KW-0677">Repeat</keyword>
<evidence type="ECO:0000313" key="13">
    <source>
        <dbReference type="Proteomes" id="UP000481288"/>
    </source>
</evidence>
<keyword evidence="7" id="KW-1133">Transmembrane helix</keyword>
<organism evidence="12 13">
    <name type="scientific">Lachnellula cervina</name>
    <dbReference type="NCBI Taxonomy" id="1316786"/>
    <lineage>
        <taxon>Eukaryota</taxon>
        <taxon>Fungi</taxon>
        <taxon>Dikarya</taxon>
        <taxon>Ascomycota</taxon>
        <taxon>Pezizomycotina</taxon>
        <taxon>Leotiomycetes</taxon>
        <taxon>Helotiales</taxon>
        <taxon>Lachnaceae</taxon>
        <taxon>Lachnellula</taxon>
    </lineage>
</organism>
<dbReference type="Gene3D" id="1.10.3290.10">
    <property type="entry name" value="Fido-like domain"/>
    <property type="match status" value="1"/>
</dbReference>
<dbReference type="GO" id="GO:0016020">
    <property type="term" value="C:membrane"/>
    <property type="evidence" value="ECO:0007669"/>
    <property type="project" value="UniProtKB-SubCell"/>
</dbReference>
<evidence type="ECO:0000313" key="12">
    <source>
        <dbReference type="EMBL" id="TVY58345.1"/>
    </source>
</evidence>
<evidence type="ECO:0000259" key="11">
    <source>
        <dbReference type="PROSITE" id="PS51459"/>
    </source>
</evidence>
<dbReference type="InterPro" id="IPR003812">
    <property type="entry name" value="Fido"/>
</dbReference>
<keyword evidence="5" id="KW-0802">TPR repeat</keyword>
<evidence type="ECO:0000256" key="7">
    <source>
        <dbReference type="ARBA" id="ARBA00022989"/>
    </source>
</evidence>
<feature type="active site" evidence="9">
    <location>
        <position position="299"/>
    </location>
</feature>
<gene>
    <name evidence="12" type="primary">FICD</name>
    <name evidence="12" type="ORF">LCER1_G002698</name>
</gene>
<reference evidence="12 13" key="1">
    <citation type="submission" date="2018-05" db="EMBL/GenBank/DDBJ databases">
        <title>Whole genome sequencing for identification of molecular markers to develop diagnostic detection tools for the regulated plant pathogen Lachnellula willkommii.</title>
        <authorList>
            <person name="Giroux E."/>
            <person name="Bilodeau G."/>
        </authorList>
    </citation>
    <scope>NUCLEOTIDE SEQUENCE [LARGE SCALE GENOMIC DNA]</scope>
    <source>
        <strain evidence="12 13">CBS 625.97</strain>
    </source>
</reference>
<feature type="domain" description="Fido" evidence="11">
    <location>
        <begin position="206"/>
        <end position="360"/>
    </location>
</feature>
<dbReference type="Pfam" id="PF02661">
    <property type="entry name" value="Fic"/>
    <property type="match status" value="1"/>
</dbReference>
<keyword evidence="2" id="KW-0812">Transmembrane</keyword>
<keyword evidence="6 10" id="KW-0067">ATP-binding</keyword>
<protein>
    <submittedName>
        <fullName evidence="12">Adenosine monophosphate-protein transferase FICD</fullName>
    </submittedName>
</protein>
<dbReference type="InterPro" id="IPR040198">
    <property type="entry name" value="Fido_containing"/>
</dbReference>
<dbReference type="SUPFAM" id="SSF140931">
    <property type="entry name" value="Fic-like"/>
    <property type="match status" value="1"/>
</dbReference>
<evidence type="ECO:0000256" key="1">
    <source>
        <dbReference type="ARBA" id="ARBA00004167"/>
    </source>
</evidence>
<comment type="subcellular location">
    <subcellularLocation>
        <location evidence="1">Membrane</location>
        <topology evidence="1">Single-pass membrane protein</topology>
    </subcellularLocation>
</comment>
<keyword evidence="13" id="KW-1185">Reference proteome</keyword>
<dbReference type="InterPro" id="IPR036597">
    <property type="entry name" value="Fido-like_dom_sf"/>
</dbReference>
<dbReference type="AlphaFoldDB" id="A0A7D8YSN0"/>
<evidence type="ECO:0000256" key="8">
    <source>
        <dbReference type="ARBA" id="ARBA00023136"/>
    </source>
</evidence>
<dbReference type="Proteomes" id="UP000481288">
    <property type="component" value="Unassembled WGS sequence"/>
</dbReference>
<keyword evidence="4 10" id="KW-0547">Nucleotide-binding</keyword>
<evidence type="ECO:0000256" key="2">
    <source>
        <dbReference type="ARBA" id="ARBA00022692"/>
    </source>
</evidence>
<dbReference type="OrthoDB" id="439046at2759"/>
<dbReference type="PANTHER" id="PTHR13504">
    <property type="entry name" value="FIDO DOMAIN-CONTAINING PROTEIN DDB_G0283145"/>
    <property type="match status" value="1"/>
</dbReference>
<evidence type="ECO:0000256" key="9">
    <source>
        <dbReference type="PIRSR" id="PIRSR640198-1"/>
    </source>
</evidence>
<evidence type="ECO:0000256" key="10">
    <source>
        <dbReference type="PIRSR" id="PIRSR640198-2"/>
    </source>
</evidence>
<feature type="binding site" evidence="10">
    <location>
        <begin position="303"/>
        <end position="310"/>
    </location>
    <ligand>
        <name>ATP</name>
        <dbReference type="ChEBI" id="CHEBI:30616"/>
    </ligand>
</feature>
<keyword evidence="8" id="KW-0472">Membrane</keyword>
<proteinExistence type="predicted"/>
<dbReference type="EMBL" id="QGMG01000045">
    <property type="protein sequence ID" value="TVY58345.1"/>
    <property type="molecule type" value="Genomic_DNA"/>
</dbReference>
<accession>A0A7D8YSN0</accession>
<dbReference type="PANTHER" id="PTHR13504:SF34">
    <property type="entry name" value="PROTEIN ADENYLYLTRANSFERASE FICD"/>
    <property type="match status" value="1"/>
</dbReference>
<evidence type="ECO:0000256" key="6">
    <source>
        <dbReference type="ARBA" id="ARBA00022840"/>
    </source>
</evidence>
<keyword evidence="12" id="KW-0808">Transferase</keyword>
<evidence type="ECO:0000256" key="3">
    <source>
        <dbReference type="ARBA" id="ARBA00022737"/>
    </source>
</evidence>
<dbReference type="PROSITE" id="PS51459">
    <property type="entry name" value="FIDO"/>
    <property type="match status" value="1"/>
</dbReference>